<sequence>MARRPRSGVLVLAALAAALAVYTLVQSPRASADDAPAASPLLAAPAFLGMENKEVHNTVVAAFPGAMKGSTVMSTLLSTVKAYGLKKSNTIYGQSICSDEINGDKGHLPTVLTKYFGTSFFLGGIGGAPYVGKTGFGAFAAHVPDDGHVVLVFGPHIGISPQGEPGKFLRDGQSELSTSCGAAIAAYSQCTSGTPMKPDELDMEQSWLREKLGPRCEELAESSNLMVDLVLEAYKEVEAEVFRIVNTNFGSGNLVLLGGIQINMPYPLPGYWVPLHFSIRAAGKHPADLMVAFQ</sequence>
<proteinExistence type="predicted"/>
<reference evidence="3" key="1">
    <citation type="submission" date="2021-01" db="EMBL/GenBank/DDBJ databases">
        <authorList>
            <person name="Corre E."/>
            <person name="Pelletier E."/>
            <person name="Niang G."/>
            <person name="Scheremetjew M."/>
            <person name="Finn R."/>
            <person name="Kale V."/>
            <person name="Holt S."/>
            <person name="Cochrane G."/>
            <person name="Meng A."/>
            <person name="Brown T."/>
            <person name="Cohen L."/>
        </authorList>
    </citation>
    <scope>NUCLEOTIDE SEQUENCE</scope>
    <source>
        <strain evidence="3">CCMP3105</strain>
    </source>
</reference>
<dbReference type="InterPro" id="IPR040703">
    <property type="entry name" value="LCIB/C_CA"/>
</dbReference>
<dbReference type="EMBL" id="HBNR01090354">
    <property type="protein sequence ID" value="CAE4669208.1"/>
    <property type="molecule type" value="Transcribed_RNA"/>
</dbReference>
<dbReference type="PANTHER" id="PTHR38016">
    <property type="entry name" value="UNNAMED PRODUCT"/>
    <property type="match status" value="1"/>
</dbReference>
<evidence type="ECO:0000256" key="1">
    <source>
        <dbReference type="SAM" id="SignalP"/>
    </source>
</evidence>
<organism evidence="3">
    <name type="scientific">Alexandrium monilatum</name>
    <dbReference type="NCBI Taxonomy" id="311494"/>
    <lineage>
        <taxon>Eukaryota</taxon>
        <taxon>Sar</taxon>
        <taxon>Alveolata</taxon>
        <taxon>Dinophyceae</taxon>
        <taxon>Gonyaulacales</taxon>
        <taxon>Pyrocystaceae</taxon>
        <taxon>Alexandrium</taxon>
    </lineage>
</organism>
<dbReference type="Pfam" id="PF18599">
    <property type="entry name" value="LCIB_C_CA"/>
    <property type="match status" value="1"/>
</dbReference>
<accession>A0A7S4T987</accession>
<feature type="signal peptide" evidence="1">
    <location>
        <begin position="1"/>
        <end position="20"/>
    </location>
</feature>
<evidence type="ECO:0000313" key="3">
    <source>
        <dbReference type="EMBL" id="CAE4669208.1"/>
    </source>
</evidence>
<dbReference type="PANTHER" id="PTHR38016:SF1">
    <property type="entry name" value="LIMITING CO2-INDUCIBLE PROTEIN B_C BETA CARBONYIC ANHYDRASE DOMAIN-CONTAINING PROTEIN"/>
    <property type="match status" value="1"/>
</dbReference>
<protein>
    <recommendedName>
        <fullName evidence="2">Limiting CO2-inducible protein B/C beta carbonyic anhydrase domain-containing protein</fullName>
    </recommendedName>
</protein>
<name>A0A7S4T987_9DINO</name>
<evidence type="ECO:0000259" key="2">
    <source>
        <dbReference type="Pfam" id="PF18599"/>
    </source>
</evidence>
<gene>
    <name evidence="3" type="ORF">AMON00008_LOCUS64837</name>
</gene>
<feature type="domain" description="Limiting CO2-inducible protein B/C beta carbonyic anhydrase" evidence="2">
    <location>
        <begin position="69"/>
        <end position="280"/>
    </location>
</feature>
<dbReference type="AlphaFoldDB" id="A0A7S4T987"/>
<keyword evidence="1" id="KW-0732">Signal</keyword>
<feature type="chain" id="PRO_5031125974" description="Limiting CO2-inducible protein B/C beta carbonyic anhydrase domain-containing protein" evidence="1">
    <location>
        <begin position="21"/>
        <end position="294"/>
    </location>
</feature>